<organism evidence="1 2">
    <name type="scientific">Desulfotruncus arcticus DSM 17038</name>
    <dbReference type="NCBI Taxonomy" id="1121424"/>
    <lineage>
        <taxon>Bacteria</taxon>
        <taxon>Bacillati</taxon>
        <taxon>Bacillota</taxon>
        <taxon>Clostridia</taxon>
        <taxon>Eubacteriales</taxon>
        <taxon>Desulfallaceae</taxon>
        <taxon>Desulfotruncus</taxon>
    </lineage>
</organism>
<dbReference type="Gene3D" id="2.60.120.1140">
    <property type="entry name" value="Protein of unknown function DUF192"/>
    <property type="match status" value="1"/>
</dbReference>
<evidence type="ECO:0000313" key="2">
    <source>
        <dbReference type="Proteomes" id="UP000199337"/>
    </source>
</evidence>
<proteinExistence type="predicted"/>
<dbReference type="EMBL" id="FOOX01000025">
    <property type="protein sequence ID" value="SFH34187.1"/>
    <property type="molecule type" value="Genomic_DNA"/>
</dbReference>
<dbReference type="Pfam" id="PF02643">
    <property type="entry name" value="DUF192"/>
    <property type="match status" value="1"/>
</dbReference>
<name>A0A1I2Z8L8_9FIRM</name>
<dbReference type="STRING" id="341036.SAMN05660649_04818"/>
<keyword evidence="2" id="KW-1185">Reference proteome</keyword>
<evidence type="ECO:0000313" key="1">
    <source>
        <dbReference type="EMBL" id="SFH34187.1"/>
    </source>
</evidence>
<protein>
    <recommendedName>
        <fullName evidence="3">DUF192 domain-containing protein</fullName>
    </recommendedName>
</protein>
<evidence type="ECO:0008006" key="3">
    <source>
        <dbReference type="Google" id="ProtNLM"/>
    </source>
</evidence>
<dbReference type="InterPro" id="IPR038695">
    <property type="entry name" value="Saro_0823-like_sf"/>
</dbReference>
<gene>
    <name evidence="1" type="ORF">SAMN05660649_04818</name>
</gene>
<reference evidence="2" key="1">
    <citation type="submission" date="2016-10" db="EMBL/GenBank/DDBJ databases">
        <authorList>
            <person name="Varghese N."/>
            <person name="Submissions S."/>
        </authorList>
    </citation>
    <scope>NUCLEOTIDE SEQUENCE [LARGE SCALE GENOMIC DNA]</scope>
    <source>
        <strain evidence="2">DSM 17038</strain>
    </source>
</reference>
<dbReference type="OrthoDB" id="9813379at2"/>
<dbReference type="AlphaFoldDB" id="A0A1I2Z8L8"/>
<dbReference type="RefSeq" id="WP_092475436.1">
    <property type="nucleotide sequence ID" value="NZ_FOOX01000025.1"/>
</dbReference>
<dbReference type="InterPro" id="IPR003795">
    <property type="entry name" value="DUF192"/>
</dbReference>
<sequence>MKIYIGKRLIADQVFMADNLFTRLKGLLGKTCMEQGQAMVIKPCNSIHTCFMRFNIDVLFIGKNNEVVKVVRNMAPFRFAAAIKAKYVIELPANFGIKPGELVEVLRSD</sequence>
<dbReference type="Proteomes" id="UP000199337">
    <property type="component" value="Unassembled WGS sequence"/>
</dbReference>
<accession>A0A1I2Z8L8</accession>